<accession>A0ABD3L2S0</accession>
<proteinExistence type="predicted"/>
<gene>
    <name evidence="1" type="ORF">ACJRO7_015187</name>
</gene>
<organism evidence="1 2">
    <name type="scientific">Eucalyptus globulus</name>
    <name type="common">Tasmanian blue gum</name>
    <dbReference type="NCBI Taxonomy" id="34317"/>
    <lineage>
        <taxon>Eukaryota</taxon>
        <taxon>Viridiplantae</taxon>
        <taxon>Streptophyta</taxon>
        <taxon>Embryophyta</taxon>
        <taxon>Tracheophyta</taxon>
        <taxon>Spermatophyta</taxon>
        <taxon>Magnoliopsida</taxon>
        <taxon>eudicotyledons</taxon>
        <taxon>Gunneridae</taxon>
        <taxon>Pentapetalae</taxon>
        <taxon>rosids</taxon>
        <taxon>malvids</taxon>
        <taxon>Myrtales</taxon>
        <taxon>Myrtaceae</taxon>
        <taxon>Myrtoideae</taxon>
        <taxon>Eucalypteae</taxon>
        <taxon>Eucalyptus</taxon>
    </lineage>
</organism>
<name>A0ABD3L2S0_EUCGL</name>
<reference evidence="1 2" key="1">
    <citation type="submission" date="2024-11" db="EMBL/GenBank/DDBJ databases">
        <title>Chromosome-level genome assembly of Eucalyptus globulus Labill. provides insights into its genome evolution.</title>
        <authorList>
            <person name="Li X."/>
        </authorList>
    </citation>
    <scope>NUCLEOTIDE SEQUENCE [LARGE SCALE GENOMIC DNA]</scope>
    <source>
        <strain evidence="1">CL2024</strain>
        <tissue evidence="1">Fresh tender leaves</tissue>
    </source>
</reference>
<dbReference type="Proteomes" id="UP001634007">
    <property type="component" value="Unassembled WGS sequence"/>
</dbReference>
<dbReference type="EMBL" id="JBJKBG010000003">
    <property type="protein sequence ID" value="KAL3746194.1"/>
    <property type="molecule type" value="Genomic_DNA"/>
</dbReference>
<dbReference type="PANTHER" id="PTHR31325">
    <property type="entry name" value="OS01G0798800 PROTEIN-RELATED"/>
    <property type="match status" value="1"/>
</dbReference>
<feature type="non-terminal residue" evidence="1">
    <location>
        <position position="1"/>
    </location>
</feature>
<evidence type="ECO:0000313" key="1">
    <source>
        <dbReference type="EMBL" id="KAL3746194.1"/>
    </source>
</evidence>
<protein>
    <submittedName>
        <fullName evidence="1">Uncharacterized protein</fullName>
    </submittedName>
</protein>
<keyword evidence="2" id="KW-1185">Reference proteome</keyword>
<evidence type="ECO:0000313" key="2">
    <source>
        <dbReference type="Proteomes" id="UP001634007"/>
    </source>
</evidence>
<dbReference type="AlphaFoldDB" id="A0ABD3L2S0"/>
<sequence>KAIVWVIKYQHQLPMERLLNFLVQFSLAKQKWSNRLPQFNLLRFCLKPDSRSLITKIVKCCCPEEESEKYRGEWALERHNGCKELEWSIRTEFGRSIATGICYQLDDADKSGEASLKEKSKWISEYMMHLLVNLPEMLSVPSGQVIYEHVRTVIKKLQDLKPEMKDKHSACQFLQTVKLPDHAAKKPEDPVIELG</sequence>
<comment type="caution">
    <text evidence="1">The sequence shown here is derived from an EMBL/GenBank/DDBJ whole genome shotgun (WGS) entry which is preliminary data.</text>
</comment>